<dbReference type="PRINTS" id="PR01950">
    <property type="entry name" value="LANCSUPER"/>
</dbReference>
<dbReference type="RefSeq" id="WP_156195160.1">
    <property type="nucleotide sequence ID" value="NZ_QTZN02000010.1"/>
</dbReference>
<evidence type="ECO:0000256" key="1">
    <source>
        <dbReference type="PIRSR" id="PIRSR607822-1"/>
    </source>
</evidence>
<dbReference type="AlphaFoldDB" id="A0A7M4D3Y2"/>
<dbReference type="Proteomes" id="UP000285951">
    <property type="component" value="Unassembled WGS sequence"/>
</dbReference>
<dbReference type="PANTHER" id="PTHR12736">
    <property type="entry name" value="LANC-LIKE PROTEIN"/>
    <property type="match status" value="1"/>
</dbReference>
<protein>
    <recommendedName>
        <fullName evidence="6">Lanthionine synthetase C family protein</fullName>
    </recommendedName>
</protein>
<dbReference type="OrthoDB" id="6313827at2"/>
<dbReference type="EMBL" id="WOTW01000010">
    <property type="protein sequence ID" value="MUP37361.1"/>
    <property type="molecule type" value="Genomic_DNA"/>
</dbReference>
<dbReference type="InterPro" id="IPR007822">
    <property type="entry name" value="LANC-like"/>
</dbReference>
<reference evidence="3 4" key="1">
    <citation type="submission" date="2019-11" db="EMBL/GenBank/DDBJ databases">
        <title>Draft genome sequence of Labilibaculum sp. strain SYP isolated from Black Sea.</title>
        <authorList>
            <person name="Yadav S."/>
            <person name="Villanueva L."/>
        </authorList>
    </citation>
    <scope>NUCLEOTIDE SEQUENCE [LARGE SCALE GENOMIC DNA]</scope>
    <source>
        <strain evidence="3 4">44</strain>
    </source>
</reference>
<dbReference type="PANTHER" id="PTHR12736:SF7">
    <property type="entry name" value="LANC-LIKE PROTEIN 3"/>
    <property type="match status" value="1"/>
</dbReference>
<dbReference type="EMBL" id="QTZN02000010">
    <property type="protein sequence ID" value="MVB06566.1"/>
    <property type="molecule type" value="Genomic_DNA"/>
</dbReference>
<feature type="binding site" evidence="1">
    <location>
        <position position="310"/>
    </location>
    <ligand>
        <name>Zn(2+)</name>
        <dbReference type="ChEBI" id="CHEBI:29105"/>
    </ligand>
</feature>
<proteinExistence type="predicted"/>
<dbReference type="Gene3D" id="1.50.10.20">
    <property type="match status" value="1"/>
</dbReference>
<dbReference type="PRINTS" id="PR01955">
    <property type="entry name" value="LANCFRANKIA"/>
</dbReference>
<keyword evidence="1" id="KW-0862">Zinc</keyword>
<dbReference type="GO" id="GO:0031179">
    <property type="term" value="P:peptide modification"/>
    <property type="evidence" value="ECO:0007669"/>
    <property type="project" value="InterPro"/>
</dbReference>
<dbReference type="GO" id="GO:0046872">
    <property type="term" value="F:metal ion binding"/>
    <property type="evidence" value="ECO:0007669"/>
    <property type="project" value="UniProtKB-KW"/>
</dbReference>
<dbReference type="SUPFAM" id="SSF158745">
    <property type="entry name" value="LanC-like"/>
    <property type="match status" value="1"/>
</dbReference>
<dbReference type="SMART" id="SM01260">
    <property type="entry name" value="LANC_like"/>
    <property type="match status" value="1"/>
</dbReference>
<dbReference type="InterPro" id="IPR033889">
    <property type="entry name" value="LanC"/>
</dbReference>
<name>A0A7M4D3Y2_9BACT</name>
<dbReference type="GO" id="GO:0005886">
    <property type="term" value="C:plasma membrane"/>
    <property type="evidence" value="ECO:0007669"/>
    <property type="project" value="TreeGrafter"/>
</dbReference>
<comment type="caution">
    <text evidence="2">The sequence shown here is derived from an EMBL/GenBank/DDBJ whole genome shotgun (WGS) entry which is preliminary data.</text>
</comment>
<dbReference type="CDD" id="cd04793">
    <property type="entry name" value="LanC"/>
    <property type="match status" value="1"/>
</dbReference>
<gene>
    <name evidence="3" type="ORF">DWB62_005995</name>
    <name evidence="2" type="ORF">GNY23_05995</name>
</gene>
<sequence length="402" mass="44858">MSWNITISASNEIKMRLREIHNQLKYEKENKNSSLMSGRSGILLFLNYYNLYIGDNSDSDSCEKEIEAIFGSINEGFTYPAFAGGLAGIVWSFQHLIENNFIDSDLIDPLLGLDQCITSNHNYELTQKEHYDYLHGGLGYHLTMLKSHLCSQSISDTLHYLDQSANKMTVGLAWESNTKTDSDEKVMNLSLSHGLSSIIQLLAKTYGYCEGDELVKCDELLKGAVNYLLSQKQDAKQVGSYFPSWVATDHKPAYSRLAWCYGDLGIGMALLQAGRTTHNKEWEDIAVEVLSHTAGRRDLQSNHVMDAGLCHGTAGIAHCFNRAYNYTGNDLFKDAAAYWFMETLKMARHKDGLAGFKAWRAEKDGGLYKDTGLLEGIAGIGLSLISVIAPIEPKWDECLLLS</sequence>
<dbReference type="Proteomes" id="UP000462449">
    <property type="component" value="Unassembled WGS sequence"/>
</dbReference>
<organism evidence="2 5">
    <name type="scientific">Labilibaculum euxinus</name>
    <dbReference type="NCBI Taxonomy" id="2686357"/>
    <lineage>
        <taxon>Bacteria</taxon>
        <taxon>Pseudomonadati</taxon>
        <taxon>Bacteroidota</taxon>
        <taxon>Bacteroidia</taxon>
        <taxon>Marinilabiliales</taxon>
        <taxon>Marinifilaceae</taxon>
        <taxon>Labilibaculum</taxon>
    </lineage>
</organism>
<evidence type="ECO:0000313" key="5">
    <source>
        <dbReference type="Proteomes" id="UP000462449"/>
    </source>
</evidence>
<evidence type="ECO:0000313" key="3">
    <source>
        <dbReference type="EMBL" id="MVB06566.1"/>
    </source>
</evidence>
<evidence type="ECO:0000313" key="4">
    <source>
        <dbReference type="Proteomes" id="UP000285951"/>
    </source>
</evidence>
<keyword evidence="4" id="KW-1185">Reference proteome</keyword>
<dbReference type="Pfam" id="PF05147">
    <property type="entry name" value="LANC_like"/>
    <property type="match status" value="1"/>
</dbReference>
<feature type="binding site" evidence="1">
    <location>
        <position position="311"/>
    </location>
    <ligand>
        <name>Zn(2+)</name>
        <dbReference type="ChEBI" id="CHEBI:29105"/>
    </ligand>
</feature>
<reference evidence="2 5" key="2">
    <citation type="submission" date="2019-12" db="EMBL/GenBank/DDBJ databases">
        <title>Draft genome sequence of Labilibaculum sp. strain 44 isolated from deep waters of Black Sea.</title>
        <authorList>
            <person name="Yadav S."/>
            <person name="Villanueva L."/>
        </authorList>
    </citation>
    <scope>NUCLEOTIDE SEQUENCE [LARGE SCALE GENOMIC DNA]</scope>
    <source>
        <strain evidence="2 5">44</strain>
    </source>
</reference>
<evidence type="ECO:0008006" key="6">
    <source>
        <dbReference type="Google" id="ProtNLM"/>
    </source>
</evidence>
<feature type="binding site" evidence="1">
    <location>
        <position position="260"/>
    </location>
    <ligand>
        <name>Zn(2+)</name>
        <dbReference type="ChEBI" id="CHEBI:29105"/>
    </ligand>
</feature>
<evidence type="ECO:0000313" key="2">
    <source>
        <dbReference type="EMBL" id="MUP37361.1"/>
    </source>
</evidence>
<keyword evidence="1" id="KW-0479">Metal-binding</keyword>
<accession>A0A7M4D3Y2</accession>